<proteinExistence type="predicted"/>
<dbReference type="Pfam" id="PF04591">
    <property type="entry name" value="DUF596"/>
    <property type="match status" value="1"/>
</dbReference>
<sequence length="118" mass="13381">MIRNLSDKEYKELADAAEGQTLEAILFYAIPDDKPAGFSFEDRKEIFLWSLDKLLSDGRLKLAKHGQLLQGSTEQQVDLFRKALPKSEKEINDGLWFFDEDCPGGAVWVLSDGSLQWS</sequence>
<accession>A0A564HCU1</accession>
<dbReference type="Proteomes" id="UP000318370">
    <property type="component" value="Unassembled WGS sequence"/>
</dbReference>
<dbReference type="RefSeq" id="WP_142461618.1">
    <property type="nucleotide sequence ID" value="NZ_CABGHF010000001.1"/>
</dbReference>
<dbReference type="InterPro" id="IPR007670">
    <property type="entry name" value="DUF596"/>
</dbReference>
<evidence type="ECO:0000313" key="1">
    <source>
        <dbReference type="EMBL" id="VUS30404.1"/>
    </source>
</evidence>
<dbReference type="Gene3D" id="1.10.3510.10">
    <property type="entry name" value="NMB0513-like"/>
    <property type="match status" value="1"/>
</dbReference>
<gene>
    <name evidence="1" type="ORF">SB6408_00294</name>
</gene>
<dbReference type="InterPro" id="IPR023138">
    <property type="entry name" value="NMB0513-like_sf"/>
</dbReference>
<organism evidence="1 2">
    <name type="scientific">Klebsiella spallanzanii</name>
    <dbReference type="NCBI Taxonomy" id="2587528"/>
    <lineage>
        <taxon>Bacteria</taxon>
        <taxon>Pseudomonadati</taxon>
        <taxon>Pseudomonadota</taxon>
        <taxon>Gammaproteobacteria</taxon>
        <taxon>Enterobacterales</taxon>
        <taxon>Enterobacteriaceae</taxon>
        <taxon>Klebsiella/Raoultella group</taxon>
        <taxon>Klebsiella</taxon>
    </lineage>
</organism>
<evidence type="ECO:0008006" key="3">
    <source>
        <dbReference type="Google" id="ProtNLM"/>
    </source>
</evidence>
<name>A0A564HCU1_9ENTR</name>
<dbReference type="EMBL" id="CABGHF010000001">
    <property type="protein sequence ID" value="VUS30404.1"/>
    <property type="molecule type" value="Genomic_DNA"/>
</dbReference>
<reference evidence="1 2" key="1">
    <citation type="submission" date="2019-07" db="EMBL/GenBank/DDBJ databases">
        <authorList>
            <person name="Brisse S."/>
            <person name="Rodrigues C."/>
            <person name="Thorpe H."/>
        </authorList>
    </citation>
    <scope>NUCLEOTIDE SEQUENCE [LARGE SCALE GENOMIC DNA]</scope>
    <source>
        <strain evidence="1">SB6408</strain>
    </source>
</reference>
<dbReference type="SUPFAM" id="SSF160472">
    <property type="entry name" value="NMB0513-like"/>
    <property type="match status" value="1"/>
</dbReference>
<dbReference type="AlphaFoldDB" id="A0A564HCU1"/>
<evidence type="ECO:0000313" key="2">
    <source>
        <dbReference type="Proteomes" id="UP000318370"/>
    </source>
</evidence>
<protein>
    <recommendedName>
        <fullName evidence="3">DUF596 domain-containing protein</fullName>
    </recommendedName>
</protein>